<gene>
    <name evidence="1" type="ORF">A2161_05125</name>
</gene>
<comment type="caution">
    <text evidence="1">The sequence shown here is derived from an EMBL/GenBank/DDBJ whole genome shotgun (WGS) entry which is preliminary data.</text>
</comment>
<reference evidence="1 2" key="1">
    <citation type="journal article" date="2016" name="Nat. Commun.">
        <title>Thousands of microbial genomes shed light on interconnected biogeochemical processes in an aquifer system.</title>
        <authorList>
            <person name="Anantharaman K."/>
            <person name="Brown C.T."/>
            <person name="Hug L.A."/>
            <person name="Sharon I."/>
            <person name="Castelle C.J."/>
            <person name="Probst A.J."/>
            <person name="Thomas B.C."/>
            <person name="Singh A."/>
            <person name="Wilkins M.J."/>
            <person name="Karaoz U."/>
            <person name="Brodie E.L."/>
            <person name="Williams K.H."/>
            <person name="Hubbard S.S."/>
            <person name="Banfield J.F."/>
        </authorList>
    </citation>
    <scope>NUCLEOTIDE SEQUENCE [LARGE SCALE GENOMIC DNA]</scope>
</reference>
<protein>
    <submittedName>
        <fullName evidence="1">Uncharacterized protein</fullName>
    </submittedName>
</protein>
<accession>A0A1F7S3C4</accession>
<dbReference type="EMBL" id="MGDD01000057">
    <property type="protein sequence ID" value="OGL47754.1"/>
    <property type="molecule type" value="Genomic_DNA"/>
</dbReference>
<evidence type="ECO:0000313" key="1">
    <source>
        <dbReference type="EMBL" id="OGL47754.1"/>
    </source>
</evidence>
<dbReference type="AlphaFoldDB" id="A0A1F7S3C4"/>
<dbReference type="Proteomes" id="UP000179266">
    <property type="component" value="Unassembled WGS sequence"/>
</dbReference>
<proteinExistence type="predicted"/>
<name>A0A1F7S3C4_9BACT</name>
<evidence type="ECO:0000313" key="2">
    <source>
        <dbReference type="Proteomes" id="UP000179266"/>
    </source>
</evidence>
<organism evidence="1 2">
    <name type="scientific">Candidatus Schekmanbacteria bacterium RBG_13_48_7</name>
    <dbReference type="NCBI Taxonomy" id="1817878"/>
    <lineage>
        <taxon>Bacteria</taxon>
        <taxon>Candidatus Schekmaniibacteriota</taxon>
    </lineage>
</organism>
<sequence length="152" mass="17770">MKSKYIYYILLFSILLITHCDSSNQSDKRIDLTGKWVIKHYLMTHGIQTKYFRDGQVTSCEGSIEWNCDLELMAQYFPDQDNFTGWLGFENPDTNMIENIEVMHGFLNDDNAQFESWNMVHGCLYVNNLESIVESITTTYTQVSLRILKLMV</sequence>